<sequence>VAIIQTLLIKSSFESQNVIAVWSDARISKVHLELIQLVCDDLQRLLSVELLEWRQLISEATRRFLSAEEIDVLMTIPDGQTSKSAVVVDGHPGDQDGDAVMTTEEAQQLGHAFARQVTAAGIRRSRSPQSSVGEPELKLPQHQPPRPNMASISSASTLQSYPSSNATSRGVKREAPSTSSMRSSSGFSSGIFQATGGSDESLPNATSGSPVSRDRSSGSSGLSFGIGAGTHMPFAGVMPRMRPLKKPVEPFQLKVTFRRISLRKVTDTYLWRLTNTMWRFRIPNHKGIQGGIQ</sequence>
<evidence type="ECO:0000256" key="1">
    <source>
        <dbReference type="SAM" id="MobiDB-lite"/>
    </source>
</evidence>
<reference evidence="3" key="1">
    <citation type="submission" date="2017-03" db="EMBL/GenBank/DDBJ databases">
        <title>Phytopthora megakarya and P. palmivora, two closely related causual agents of cacao black pod achieved similar genome size and gene model numbers by different mechanisms.</title>
        <authorList>
            <person name="Ali S."/>
            <person name="Shao J."/>
            <person name="Larry D.J."/>
            <person name="Kronmiller B."/>
            <person name="Shen D."/>
            <person name="Strem M.D."/>
            <person name="Melnick R.L."/>
            <person name="Guiltinan M.J."/>
            <person name="Tyler B.M."/>
            <person name="Meinhardt L.W."/>
            <person name="Bailey B.A."/>
        </authorList>
    </citation>
    <scope>NUCLEOTIDE SEQUENCE [LARGE SCALE GENOMIC DNA]</scope>
    <source>
        <strain evidence="3">zdho120</strain>
    </source>
</reference>
<organism evidence="2 3">
    <name type="scientific">Phytophthora megakarya</name>
    <dbReference type="NCBI Taxonomy" id="4795"/>
    <lineage>
        <taxon>Eukaryota</taxon>
        <taxon>Sar</taxon>
        <taxon>Stramenopiles</taxon>
        <taxon>Oomycota</taxon>
        <taxon>Peronosporomycetes</taxon>
        <taxon>Peronosporales</taxon>
        <taxon>Peronosporaceae</taxon>
        <taxon>Phytophthora</taxon>
    </lineage>
</organism>
<feature type="compositionally biased region" description="Low complexity" evidence="1">
    <location>
        <begin position="177"/>
        <end position="189"/>
    </location>
</feature>
<protein>
    <submittedName>
        <fullName evidence="2">Uncharacterized protein</fullName>
    </submittedName>
</protein>
<feature type="non-terminal residue" evidence="2">
    <location>
        <position position="1"/>
    </location>
</feature>
<comment type="caution">
    <text evidence="2">The sequence shown here is derived from an EMBL/GenBank/DDBJ whole genome shotgun (WGS) entry which is preliminary data.</text>
</comment>
<dbReference type="AlphaFoldDB" id="A0A225WHT4"/>
<feature type="compositionally biased region" description="Polar residues" evidence="1">
    <location>
        <begin position="190"/>
        <end position="206"/>
    </location>
</feature>
<dbReference type="EMBL" id="NBNE01000781">
    <property type="protein sequence ID" value="OWZ17281.1"/>
    <property type="molecule type" value="Genomic_DNA"/>
</dbReference>
<feature type="compositionally biased region" description="Polar residues" evidence="1">
    <location>
        <begin position="150"/>
        <end position="168"/>
    </location>
</feature>
<feature type="compositionally biased region" description="Low complexity" evidence="1">
    <location>
        <begin position="207"/>
        <end position="224"/>
    </location>
</feature>
<proteinExistence type="predicted"/>
<keyword evidence="3" id="KW-1185">Reference proteome</keyword>
<dbReference type="Proteomes" id="UP000198211">
    <property type="component" value="Unassembled WGS sequence"/>
</dbReference>
<name>A0A225WHT4_9STRA</name>
<evidence type="ECO:0000313" key="2">
    <source>
        <dbReference type="EMBL" id="OWZ17281.1"/>
    </source>
</evidence>
<gene>
    <name evidence="2" type="ORF">PHMEG_0008802</name>
</gene>
<evidence type="ECO:0000313" key="3">
    <source>
        <dbReference type="Proteomes" id="UP000198211"/>
    </source>
</evidence>
<feature type="region of interest" description="Disordered" evidence="1">
    <location>
        <begin position="120"/>
        <end position="224"/>
    </location>
</feature>
<accession>A0A225WHT4</accession>